<reference evidence="2 3" key="1">
    <citation type="submission" date="2020-02" db="EMBL/GenBank/DDBJ databases">
        <authorList>
            <person name="Gao J."/>
            <person name="Sun J."/>
        </authorList>
    </citation>
    <scope>NUCLEOTIDE SEQUENCE [LARGE SCALE GENOMIC DNA]</scope>
    <source>
        <strain evidence="2 3">7124</strain>
    </source>
</reference>
<keyword evidence="3" id="KW-1185">Reference proteome</keyword>
<gene>
    <name evidence="2" type="ORF">G5B47_08435</name>
</gene>
<evidence type="ECO:0000313" key="3">
    <source>
        <dbReference type="Proteomes" id="UP000480151"/>
    </source>
</evidence>
<feature type="domain" description="ABC-type glycine betaine transport system substrate-binding" evidence="1">
    <location>
        <begin position="26"/>
        <end position="292"/>
    </location>
</feature>
<dbReference type="EMBL" id="JAAKGU010000003">
    <property type="protein sequence ID" value="NGM82443.1"/>
    <property type="molecule type" value="Genomic_DNA"/>
</dbReference>
<dbReference type="Gene3D" id="3.40.190.10">
    <property type="entry name" value="Periplasmic binding protein-like II"/>
    <property type="match status" value="1"/>
</dbReference>
<evidence type="ECO:0000259" key="1">
    <source>
        <dbReference type="Pfam" id="PF04069"/>
    </source>
</evidence>
<dbReference type="AlphaFoldDB" id="A0A6M1PKE8"/>
<name>A0A6M1PKE8_9BACL</name>
<dbReference type="GO" id="GO:0022857">
    <property type="term" value="F:transmembrane transporter activity"/>
    <property type="evidence" value="ECO:0007669"/>
    <property type="project" value="InterPro"/>
</dbReference>
<sequence>MSVVVLLSACSSGGSGSSSEQDGKPTIKIGSKTFTEQYVLGELYAQALEEKGFKVDRKLNLGDTLVVFEALKNGEVDLYPEYSGTSYMEILKEDPSKELTSEFVYDTVKKKYKENWDIDTLEQTPFNNTYVLVTSDAIAKKHGLQTLSDVAMKAPELNFGMVPAFAERDDGLPGLKKKYGGFEFKSSKLFDFGLKYQALSSGQVDVTVGTGTDGQIAAYKLVVLKDDKGLWPPYHVAPQIRGELLKAYPEIGDIINGIDKLLTDEVMSGLNWEVEGDKKREPKDVAREFLKEHGIVK</sequence>
<protein>
    <submittedName>
        <fullName evidence="2">Glycine/betaine ABC transporter substrate-binding protein</fullName>
    </submittedName>
</protein>
<dbReference type="Gene3D" id="3.40.190.120">
    <property type="entry name" value="Osmoprotection protein (prox), domain 2"/>
    <property type="match status" value="1"/>
</dbReference>
<organism evidence="2 3">
    <name type="scientific">Paenibacillus apii</name>
    <dbReference type="NCBI Taxonomy" id="1850370"/>
    <lineage>
        <taxon>Bacteria</taxon>
        <taxon>Bacillati</taxon>
        <taxon>Bacillota</taxon>
        <taxon>Bacilli</taxon>
        <taxon>Bacillales</taxon>
        <taxon>Paenibacillaceae</taxon>
        <taxon>Paenibacillus</taxon>
    </lineage>
</organism>
<evidence type="ECO:0000313" key="2">
    <source>
        <dbReference type="EMBL" id="NGM82443.1"/>
    </source>
</evidence>
<dbReference type="SUPFAM" id="SSF53850">
    <property type="entry name" value="Periplasmic binding protein-like II"/>
    <property type="match status" value="1"/>
</dbReference>
<accession>A0A6M1PKE8</accession>
<dbReference type="Pfam" id="PF04069">
    <property type="entry name" value="OpuAC"/>
    <property type="match status" value="1"/>
</dbReference>
<dbReference type="InterPro" id="IPR007210">
    <property type="entry name" value="ABC_Gly_betaine_transp_sub-bd"/>
</dbReference>
<proteinExistence type="predicted"/>
<comment type="caution">
    <text evidence="2">The sequence shown here is derived from an EMBL/GenBank/DDBJ whole genome shotgun (WGS) entry which is preliminary data.</text>
</comment>
<dbReference type="GO" id="GO:0043190">
    <property type="term" value="C:ATP-binding cassette (ABC) transporter complex"/>
    <property type="evidence" value="ECO:0007669"/>
    <property type="project" value="InterPro"/>
</dbReference>
<dbReference type="Proteomes" id="UP000480151">
    <property type="component" value="Unassembled WGS sequence"/>
</dbReference>